<dbReference type="AlphaFoldDB" id="A0A645DP62"/>
<comment type="caution">
    <text evidence="1">The sequence shown here is derived from an EMBL/GenBank/DDBJ whole genome shotgun (WGS) entry which is preliminary data.</text>
</comment>
<gene>
    <name evidence="1" type="ORF">SDC9_137684</name>
</gene>
<evidence type="ECO:0000313" key="1">
    <source>
        <dbReference type="EMBL" id="MPM90563.1"/>
    </source>
</evidence>
<dbReference type="EMBL" id="VSSQ01037781">
    <property type="protein sequence ID" value="MPM90563.1"/>
    <property type="molecule type" value="Genomic_DNA"/>
</dbReference>
<evidence type="ECO:0008006" key="2">
    <source>
        <dbReference type="Google" id="ProtNLM"/>
    </source>
</evidence>
<reference evidence="1" key="1">
    <citation type="submission" date="2019-08" db="EMBL/GenBank/DDBJ databases">
        <authorList>
            <person name="Kucharzyk K."/>
            <person name="Murdoch R.W."/>
            <person name="Higgins S."/>
            <person name="Loffler F."/>
        </authorList>
    </citation>
    <scope>NUCLEOTIDE SEQUENCE</scope>
</reference>
<proteinExistence type="predicted"/>
<sequence length="215" mass="23598">MLSLAGNKATVQVQTSGQTFKVDLTKKYNGWEITTIRGVGSSKYPATYIPASMFPYTNLLPKPVPNIGQSKTLFESDQYNGWSWLENSYPSDRTFGILLQDPRTNDTIDLYPSSVLNSLDNIDFSKQFVLYTSLGTVSSQGYGIGIERILQTGNDYTVTVRAKSPAVGAASLPTTKSSDLVAIERSTLDFSNPVTITFVDANGVTLSKYTLTLRY</sequence>
<accession>A0A645DP62</accession>
<organism evidence="1">
    <name type="scientific">bioreactor metagenome</name>
    <dbReference type="NCBI Taxonomy" id="1076179"/>
    <lineage>
        <taxon>unclassified sequences</taxon>
        <taxon>metagenomes</taxon>
        <taxon>ecological metagenomes</taxon>
    </lineage>
</organism>
<name>A0A645DP62_9ZZZZ</name>
<protein>
    <recommendedName>
        <fullName evidence="2">PrcB C-terminal domain-containing protein</fullName>
    </recommendedName>
</protein>